<gene>
    <name evidence="1" type="ORF">GCM10009767_15060</name>
</gene>
<reference evidence="2" key="1">
    <citation type="journal article" date="2019" name="Int. J. Syst. Evol. Microbiol.">
        <title>The Global Catalogue of Microorganisms (GCM) 10K type strain sequencing project: providing services to taxonomists for standard genome sequencing and annotation.</title>
        <authorList>
            <consortium name="The Broad Institute Genomics Platform"/>
            <consortium name="The Broad Institute Genome Sequencing Center for Infectious Disease"/>
            <person name="Wu L."/>
            <person name="Ma J."/>
        </authorList>
    </citation>
    <scope>NUCLEOTIDE SEQUENCE [LARGE SCALE GENOMIC DNA]</scope>
    <source>
        <strain evidence="2">JCM 14735</strain>
    </source>
</reference>
<dbReference type="EMBL" id="BAAAOA010000015">
    <property type="protein sequence ID" value="GAA1756689.1"/>
    <property type="molecule type" value="Genomic_DNA"/>
</dbReference>
<keyword evidence="2" id="KW-1185">Reference proteome</keyword>
<accession>A0ABP4WKA6</accession>
<evidence type="ECO:0000313" key="2">
    <source>
        <dbReference type="Proteomes" id="UP001501204"/>
    </source>
</evidence>
<sequence length="230" mass="25645">MCRTAEEGGFSELVYTPADGETLTFGDLFRKDLRTFTNLYDFLSQLLDFEDTDVAKRAMFYRVLWEVTKQDERSETPDLSTVDLLDVVSRPRGPAADIALASGEARELNPLSAAGSGMHRDPKLVALEEIVNRLNEIFGQDLPKDVRENFVTSPLNSLQQDDRLVAQAKNNSEAQFMVSPDLKNSVLSAAFRNQADQGQMVDHLFSDERVQLEVVKLLGRALFQSVQGAA</sequence>
<organism evidence="1 2">
    <name type="scientific">Kocuria aegyptia</name>
    <dbReference type="NCBI Taxonomy" id="330943"/>
    <lineage>
        <taxon>Bacteria</taxon>
        <taxon>Bacillati</taxon>
        <taxon>Actinomycetota</taxon>
        <taxon>Actinomycetes</taxon>
        <taxon>Micrococcales</taxon>
        <taxon>Micrococcaceae</taxon>
        <taxon>Kocuria</taxon>
    </lineage>
</organism>
<dbReference type="Proteomes" id="UP001501204">
    <property type="component" value="Unassembled WGS sequence"/>
</dbReference>
<name>A0ABP4WKA6_9MICC</name>
<protein>
    <submittedName>
        <fullName evidence="1">Uncharacterized protein</fullName>
    </submittedName>
</protein>
<comment type="caution">
    <text evidence="1">The sequence shown here is derived from an EMBL/GenBank/DDBJ whole genome shotgun (WGS) entry which is preliminary data.</text>
</comment>
<proteinExistence type="predicted"/>
<evidence type="ECO:0000313" key="1">
    <source>
        <dbReference type="EMBL" id="GAA1756689.1"/>
    </source>
</evidence>